<dbReference type="InterPro" id="IPR013174">
    <property type="entry name" value="DPM3"/>
</dbReference>
<dbReference type="Pfam" id="PF08285">
    <property type="entry name" value="DPM3"/>
    <property type="match status" value="1"/>
</dbReference>
<feature type="transmembrane region" description="Helical" evidence="8">
    <location>
        <begin position="37"/>
        <end position="54"/>
    </location>
</feature>
<evidence type="ECO:0000256" key="3">
    <source>
        <dbReference type="ARBA" id="ARBA00022692"/>
    </source>
</evidence>
<evidence type="ECO:0000256" key="2">
    <source>
        <dbReference type="ARBA" id="ARBA00010430"/>
    </source>
</evidence>
<evidence type="ECO:0000256" key="7">
    <source>
        <dbReference type="SAM" id="MobiDB-lite"/>
    </source>
</evidence>
<feature type="region of interest" description="Disordered" evidence="7">
    <location>
        <begin position="250"/>
        <end position="274"/>
    </location>
</feature>
<dbReference type="GO" id="GO:0005789">
    <property type="term" value="C:endoplasmic reticulum membrane"/>
    <property type="evidence" value="ECO:0007669"/>
    <property type="project" value="UniProtKB-SubCell"/>
</dbReference>
<reference evidence="9" key="2">
    <citation type="submission" date="2018-04" db="EMBL/GenBank/DDBJ databases">
        <title>OnivRS2 (Oryza nivara Reference Sequence Version 2).</title>
        <authorList>
            <person name="Zhang J."/>
            <person name="Kudrna D."/>
            <person name="Lee S."/>
            <person name="Talag J."/>
            <person name="Rajasekar S."/>
            <person name="Welchert J."/>
            <person name="Hsing Y.-I."/>
            <person name="Wing R.A."/>
        </authorList>
    </citation>
    <scope>NUCLEOTIDE SEQUENCE [LARGE SCALE GENOMIC DNA]</scope>
    <source>
        <strain evidence="9">SL10</strain>
    </source>
</reference>
<dbReference type="GO" id="GO:0033185">
    <property type="term" value="C:dolichol-phosphate-mannose synthase complex"/>
    <property type="evidence" value="ECO:0007669"/>
    <property type="project" value="TreeGrafter"/>
</dbReference>
<keyword evidence="5 8" id="KW-1133">Transmembrane helix</keyword>
<keyword evidence="10" id="KW-1185">Reference proteome</keyword>
<evidence type="ECO:0000256" key="6">
    <source>
        <dbReference type="ARBA" id="ARBA00023136"/>
    </source>
</evidence>
<keyword evidence="3 8" id="KW-0812">Transmembrane</keyword>
<dbReference type="Proteomes" id="UP000006591">
    <property type="component" value="Chromosome 6"/>
</dbReference>
<feature type="transmembrane region" description="Helical" evidence="8">
    <location>
        <begin position="66"/>
        <end position="91"/>
    </location>
</feature>
<feature type="region of interest" description="Disordered" evidence="7">
    <location>
        <begin position="212"/>
        <end position="236"/>
    </location>
</feature>
<sequence length="303" mass="33433">MVVVLVYRATVSCQGSKKFIVVSTAGKKHLVSQMKHIFKIIAMLVAVSAIWIALLETATVPRSYTWLLPIYLVVALGCYGLFMVGFGLMFFPTCPQEAVLLQQDILEAKEFLSKKVKISHIITVHTKPCPYEPAITLCSRQNPTYYYLEVVATNDETSLLEAGSSSSPTLRLLGAPACKSSQCIGMRLWREELMFRDLLMVKAVLVGRGPRRREREERGCVRRRREGGRRAPDPARGRVVGRRIGVGVGRRLLDPASPPPEGAAVRGGARRRPPRAVAHTCRCPLLPSPSHMPATASMAGIEE</sequence>
<dbReference type="GO" id="GO:0006506">
    <property type="term" value="P:GPI anchor biosynthetic process"/>
    <property type="evidence" value="ECO:0007669"/>
    <property type="project" value="TreeGrafter"/>
</dbReference>
<protein>
    <submittedName>
        <fullName evidence="9">Uncharacterized protein</fullName>
    </submittedName>
</protein>
<keyword evidence="6 8" id="KW-0472">Membrane</keyword>
<comment type="subcellular location">
    <subcellularLocation>
        <location evidence="1">Endoplasmic reticulum membrane</location>
        <topology evidence="1">Multi-pass membrane protein</topology>
    </subcellularLocation>
</comment>
<evidence type="ECO:0000313" key="10">
    <source>
        <dbReference type="Proteomes" id="UP000006591"/>
    </source>
</evidence>
<evidence type="ECO:0000256" key="4">
    <source>
        <dbReference type="ARBA" id="ARBA00022824"/>
    </source>
</evidence>
<evidence type="ECO:0000313" key="9">
    <source>
        <dbReference type="EnsemblPlants" id="ONIVA06G04420.2"/>
    </source>
</evidence>
<keyword evidence="4" id="KW-0256">Endoplasmic reticulum</keyword>
<dbReference type="STRING" id="4536.A0A0E0HL68"/>
<reference evidence="9" key="1">
    <citation type="submission" date="2015-04" db="UniProtKB">
        <authorList>
            <consortium name="EnsemblPlants"/>
        </authorList>
    </citation>
    <scope>IDENTIFICATION</scope>
    <source>
        <strain evidence="9">SL10</strain>
    </source>
</reference>
<dbReference type="eggNOG" id="ENOG502S473">
    <property type="taxonomic scope" value="Eukaryota"/>
</dbReference>
<name>A0A0E0HL68_ORYNI</name>
<evidence type="ECO:0000256" key="5">
    <source>
        <dbReference type="ARBA" id="ARBA00022989"/>
    </source>
</evidence>
<dbReference type="AlphaFoldDB" id="A0A0E0HL68"/>
<comment type="similarity">
    <text evidence="2">Belongs to the DPM3 family.</text>
</comment>
<dbReference type="Gramene" id="ONIVA06G04420.2">
    <property type="protein sequence ID" value="ONIVA06G04420.2"/>
    <property type="gene ID" value="ONIVA06G04420"/>
</dbReference>
<accession>A0A0E0HL68</accession>
<evidence type="ECO:0000256" key="8">
    <source>
        <dbReference type="SAM" id="Phobius"/>
    </source>
</evidence>
<dbReference type="HOGENOM" id="CLU_919466_0_0_1"/>
<dbReference type="EnsemblPlants" id="ONIVA06G04420.2">
    <property type="protein sequence ID" value="ONIVA06G04420.2"/>
    <property type="gene ID" value="ONIVA06G04420"/>
</dbReference>
<dbReference type="PANTHER" id="PTHR16433:SF0">
    <property type="entry name" value="DOLICHOL-PHOSPHATE MANNOSYLTRANSFERASE SUBUNIT 3"/>
    <property type="match status" value="1"/>
</dbReference>
<organism evidence="9">
    <name type="scientific">Oryza nivara</name>
    <name type="common">Indian wild rice</name>
    <name type="synonym">Oryza sativa f. spontanea</name>
    <dbReference type="NCBI Taxonomy" id="4536"/>
    <lineage>
        <taxon>Eukaryota</taxon>
        <taxon>Viridiplantae</taxon>
        <taxon>Streptophyta</taxon>
        <taxon>Embryophyta</taxon>
        <taxon>Tracheophyta</taxon>
        <taxon>Spermatophyta</taxon>
        <taxon>Magnoliopsida</taxon>
        <taxon>Liliopsida</taxon>
        <taxon>Poales</taxon>
        <taxon>Poaceae</taxon>
        <taxon>BOP clade</taxon>
        <taxon>Oryzoideae</taxon>
        <taxon>Oryzeae</taxon>
        <taxon>Oryzinae</taxon>
        <taxon>Oryza</taxon>
    </lineage>
</organism>
<evidence type="ECO:0000256" key="1">
    <source>
        <dbReference type="ARBA" id="ARBA00004477"/>
    </source>
</evidence>
<dbReference type="PANTHER" id="PTHR16433">
    <property type="entry name" value="DOLICHOL-PHOSPHATE MANNOSYLTRANSFERASE SUBUNIT 3"/>
    <property type="match status" value="1"/>
</dbReference>
<proteinExistence type="inferred from homology"/>